<reference evidence="3" key="1">
    <citation type="submission" date="2016-06" db="UniProtKB">
        <authorList>
            <consortium name="WormBaseParasite"/>
        </authorList>
    </citation>
    <scope>IDENTIFICATION</scope>
</reference>
<sequence length="125" mass="14098">MQPKDPIPLNRKAIVIYRIDCHCGRANYVGGTGQRVCTRMHEHELAVRRKDKLSLLAAHASSPGHDFEFGSVRILGQSDDRISRLLQEVWHSTAESINRHIDLSAAYQALCEQINGTDEGHARQR</sequence>
<dbReference type="AlphaFoldDB" id="A0A183ST22"/>
<organism evidence="3">
    <name type="scientific">Schistocephalus solidus</name>
    <name type="common">Tapeworm</name>
    <dbReference type="NCBI Taxonomy" id="70667"/>
    <lineage>
        <taxon>Eukaryota</taxon>
        <taxon>Metazoa</taxon>
        <taxon>Spiralia</taxon>
        <taxon>Lophotrochozoa</taxon>
        <taxon>Platyhelminthes</taxon>
        <taxon>Cestoda</taxon>
        <taxon>Eucestoda</taxon>
        <taxon>Diphyllobothriidea</taxon>
        <taxon>Diphyllobothriidae</taxon>
        <taxon>Schistocephalus</taxon>
    </lineage>
</organism>
<evidence type="ECO:0000313" key="1">
    <source>
        <dbReference type="EMBL" id="VDL93755.1"/>
    </source>
</evidence>
<reference evidence="1 2" key="2">
    <citation type="submission" date="2018-11" db="EMBL/GenBank/DDBJ databases">
        <authorList>
            <consortium name="Pathogen Informatics"/>
        </authorList>
    </citation>
    <scope>NUCLEOTIDE SEQUENCE [LARGE SCALE GENOMIC DNA]</scope>
    <source>
        <strain evidence="1 2">NST_G2</strain>
    </source>
</reference>
<name>A0A183ST22_SCHSO</name>
<accession>A0A183ST22</accession>
<dbReference type="Proteomes" id="UP000275846">
    <property type="component" value="Unassembled WGS sequence"/>
</dbReference>
<proteinExistence type="predicted"/>
<protein>
    <submittedName>
        <fullName evidence="3">GIY-YIG domain-containing protein</fullName>
    </submittedName>
</protein>
<gene>
    <name evidence="1" type="ORF">SSLN_LOCUS7370</name>
</gene>
<dbReference type="WBParaSite" id="SSLN_0000764401-mRNA-1">
    <property type="protein sequence ID" value="SSLN_0000764401-mRNA-1"/>
    <property type="gene ID" value="SSLN_0000764401"/>
</dbReference>
<keyword evidence="2" id="KW-1185">Reference proteome</keyword>
<evidence type="ECO:0000313" key="2">
    <source>
        <dbReference type="Proteomes" id="UP000275846"/>
    </source>
</evidence>
<evidence type="ECO:0000313" key="3">
    <source>
        <dbReference type="WBParaSite" id="SSLN_0000764401-mRNA-1"/>
    </source>
</evidence>
<dbReference type="OrthoDB" id="8963429at2759"/>
<dbReference type="EMBL" id="UYSU01034113">
    <property type="protein sequence ID" value="VDL93755.1"/>
    <property type="molecule type" value="Genomic_DNA"/>
</dbReference>